<keyword evidence="2" id="KW-1185">Reference proteome</keyword>
<protein>
    <submittedName>
        <fullName evidence="1">Uncharacterized protein</fullName>
    </submittedName>
</protein>
<name>A0ACC3BV65_PYRYE</name>
<dbReference type="EMBL" id="CM020618">
    <property type="protein sequence ID" value="KAK1861809.1"/>
    <property type="molecule type" value="Genomic_DNA"/>
</dbReference>
<dbReference type="Proteomes" id="UP000798662">
    <property type="component" value="Chromosome 1"/>
</dbReference>
<evidence type="ECO:0000313" key="2">
    <source>
        <dbReference type="Proteomes" id="UP000798662"/>
    </source>
</evidence>
<gene>
    <name evidence="1" type="ORF">I4F81_004389</name>
</gene>
<reference evidence="1" key="1">
    <citation type="submission" date="2019-11" db="EMBL/GenBank/DDBJ databases">
        <title>Nori genome reveals adaptations in red seaweeds to the harsh intertidal environment.</title>
        <authorList>
            <person name="Wang D."/>
            <person name="Mao Y."/>
        </authorList>
    </citation>
    <scope>NUCLEOTIDE SEQUENCE</scope>
    <source>
        <tissue evidence="1">Gametophyte</tissue>
    </source>
</reference>
<sequence length="156" mass="16772">MPVPPSPLAAAASAAAAKVLGPSRRDVLNLYRSLLRIHAAVLPAPQRALGDRYVREEFKAHKDVPPAQADAFVKTWQEYWVHLARSRALSLARRVMSLLSAWLLLQGGPIGRDLDEDTTQALSEDQVAKLDDLAAAARSASRGGGDDETGGPLDNK</sequence>
<accession>A0ACC3BV65</accession>
<organism evidence="1 2">
    <name type="scientific">Pyropia yezoensis</name>
    <name type="common">Susabi-nori</name>
    <name type="synonym">Porphyra yezoensis</name>
    <dbReference type="NCBI Taxonomy" id="2788"/>
    <lineage>
        <taxon>Eukaryota</taxon>
        <taxon>Rhodophyta</taxon>
        <taxon>Bangiophyceae</taxon>
        <taxon>Bangiales</taxon>
        <taxon>Bangiaceae</taxon>
        <taxon>Pyropia</taxon>
    </lineage>
</organism>
<proteinExistence type="predicted"/>
<comment type="caution">
    <text evidence="1">The sequence shown here is derived from an EMBL/GenBank/DDBJ whole genome shotgun (WGS) entry which is preliminary data.</text>
</comment>
<evidence type="ECO:0000313" key="1">
    <source>
        <dbReference type="EMBL" id="KAK1861809.1"/>
    </source>
</evidence>